<accession>A0ABT0BGA8</accession>
<comment type="caution">
    <text evidence="2">The sequence shown here is derived from an EMBL/GenBank/DDBJ whole genome shotgun (WGS) entry which is preliminary data.</text>
</comment>
<dbReference type="InterPro" id="IPR050491">
    <property type="entry name" value="AmpC-like"/>
</dbReference>
<reference evidence="2" key="1">
    <citation type="submission" date="2022-03" db="EMBL/GenBank/DDBJ databases">
        <title>Identification of a novel bacterium isolated from mangrove sediments.</title>
        <authorList>
            <person name="Pan X."/>
        </authorList>
    </citation>
    <scope>NUCLEOTIDE SEQUENCE</scope>
    <source>
        <strain evidence="2">B1949</strain>
    </source>
</reference>
<dbReference type="EMBL" id="JALHLF010000077">
    <property type="protein sequence ID" value="MCJ2184101.1"/>
    <property type="molecule type" value="Genomic_DNA"/>
</dbReference>
<dbReference type="InterPro" id="IPR012338">
    <property type="entry name" value="Beta-lactam/transpept-like"/>
</dbReference>
<dbReference type="PANTHER" id="PTHR46825:SF9">
    <property type="entry name" value="BETA-LACTAMASE-RELATED DOMAIN-CONTAINING PROTEIN"/>
    <property type="match status" value="1"/>
</dbReference>
<dbReference type="InterPro" id="IPR001466">
    <property type="entry name" value="Beta-lactam-related"/>
</dbReference>
<dbReference type="PANTHER" id="PTHR46825">
    <property type="entry name" value="D-ALANYL-D-ALANINE-CARBOXYPEPTIDASE/ENDOPEPTIDASE AMPH"/>
    <property type="match status" value="1"/>
</dbReference>
<evidence type="ECO:0000313" key="2">
    <source>
        <dbReference type="EMBL" id="MCJ2184101.1"/>
    </source>
</evidence>
<dbReference type="SUPFAM" id="SSF56601">
    <property type="entry name" value="beta-lactamase/transpeptidase-like"/>
    <property type="match status" value="1"/>
</dbReference>
<dbReference type="Gene3D" id="3.40.710.10">
    <property type="entry name" value="DD-peptidase/beta-lactamase superfamily"/>
    <property type="match status" value="1"/>
</dbReference>
<evidence type="ECO:0000313" key="3">
    <source>
        <dbReference type="Proteomes" id="UP001162881"/>
    </source>
</evidence>
<proteinExistence type="predicted"/>
<feature type="domain" description="Beta-lactamase-related" evidence="1">
    <location>
        <begin position="2"/>
        <end position="296"/>
    </location>
</feature>
<organism evidence="2 3">
    <name type="scientific">Novosphingobium organovorum</name>
    <dbReference type="NCBI Taxonomy" id="2930092"/>
    <lineage>
        <taxon>Bacteria</taxon>
        <taxon>Pseudomonadati</taxon>
        <taxon>Pseudomonadota</taxon>
        <taxon>Alphaproteobacteria</taxon>
        <taxon>Sphingomonadales</taxon>
        <taxon>Sphingomonadaceae</taxon>
        <taxon>Novosphingobium</taxon>
    </lineage>
</organism>
<gene>
    <name evidence="2" type="ORF">MTR62_15575</name>
</gene>
<name>A0ABT0BGA8_9SPHN</name>
<keyword evidence="3" id="KW-1185">Reference proteome</keyword>
<protein>
    <submittedName>
        <fullName evidence="2">Beta-lactamase family protein</fullName>
    </submittedName>
</protein>
<dbReference type="Pfam" id="PF00144">
    <property type="entry name" value="Beta-lactamase"/>
    <property type="match status" value="1"/>
</dbReference>
<dbReference type="Proteomes" id="UP001162881">
    <property type="component" value="Unassembled WGS sequence"/>
</dbReference>
<sequence>MAVAIGGTPVYRKGFGLASMELPVLLSPTMRMRIGSTTKHFACLAFMLLCEDGLASIEDPVEKYVPEVHPVAHGVTMRQLMGHTSGLRDMLSVTMFSNGTGAPVSDAQMVEYYRTIDDVDFAPQTDWSYNNGAYMLLTAAIERLSEQPLETVLRDRIFLPIGMNDTLLRRWDTDFVGNSAMLHMIDGKGGFTRDHMGMEITGAGGMASTMDDMLLWLKHMDAPFVGTAETWKLMREPQTLTNGTITGYGFGLMTVPYRGVTTVQHGGGVIGGNSQMIKVPSAGLDISVAVNRADASAADLSNQIIDLMVEGLTPEPEKSEAEPVEGLYVSPTSGRVVELVANDGMQLFSYDGAPGLPVQPDEEGVLQVPPAMRFMQTSFAPGDGAGTFHEFGKSDIMERVEPDPGAALGERTGVYRAEGIGARATITEGEEGPRLFVEGRHGKACYTLAPLNGSIWRATAMGAFSMLAGAVTFAPDAKSFEITFTRMRHLRFTRV</sequence>
<evidence type="ECO:0000259" key="1">
    <source>
        <dbReference type="Pfam" id="PF00144"/>
    </source>
</evidence>